<dbReference type="InterPro" id="IPR027417">
    <property type="entry name" value="P-loop_NTPase"/>
</dbReference>
<evidence type="ECO:0000256" key="8">
    <source>
        <dbReference type="ARBA" id="ARBA00048988"/>
    </source>
</evidence>
<proteinExistence type="predicted"/>
<dbReference type="GO" id="GO:0003677">
    <property type="term" value="F:DNA binding"/>
    <property type="evidence" value="ECO:0007669"/>
    <property type="project" value="InterPro"/>
</dbReference>
<comment type="caution">
    <text evidence="12">The sequence shown here is derived from an EMBL/GenBank/DDBJ whole genome shotgun (WGS) entry which is preliminary data.</text>
</comment>
<dbReference type="InterPro" id="IPR000212">
    <property type="entry name" value="DNA_helicase_UvrD/REP"/>
</dbReference>
<feature type="domain" description="UvrD-like helicase C-terminal" evidence="11">
    <location>
        <begin position="508"/>
        <end position="761"/>
    </location>
</feature>
<keyword evidence="5" id="KW-0413">Isomerase</keyword>
<dbReference type="Pfam" id="PF00580">
    <property type="entry name" value="UvrD-helicase"/>
    <property type="match status" value="2"/>
</dbReference>
<keyword evidence="13" id="KW-1185">Reference proteome</keyword>
<dbReference type="InterPro" id="IPR014016">
    <property type="entry name" value="UvrD-like_ATP-bd"/>
</dbReference>
<evidence type="ECO:0000256" key="7">
    <source>
        <dbReference type="ARBA" id="ARBA00034808"/>
    </source>
</evidence>
<dbReference type="OrthoDB" id="9810135at2"/>
<dbReference type="PANTHER" id="PTHR11070:SF67">
    <property type="entry name" value="DNA 3'-5' HELICASE"/>
    <property type="match status" value="1"/>
</dbReference>
<dbReference type="PANTHER" id="PTHR11070">
    <property type="entry name" value="UVRD / RECB / PCRA DNA HELICASE FAMILY MEMBER"/>
    <property type="match status" value="1"/>
</dbReference>
<dbReference type="EC" id="5.6.2.4" evidence="7"/>
<comment type="catalytic activity">
    <reaction evidence="6">
        <text>Couples ATP hydrolysis with the unwinding of duplex DNA by translocating in the 3'-5' direction.</text>
        <dbReference type="EC" id="5.6.2.4"/>
    </reaction>
</comment>
<keyword evidence="1 9" id="KW-0547">Nucleotide-binding</keyword>
<dbReference type="GO" id="GO:0016887">
    <property type="term" value="F:ATP hydrolysis activity"/>
    <property type="evidence" value="ECO:0007669"/>
    <property type="project" value="RHEA"/>
</dbReference>
<dbReference type="RefSeq" id="WP_002698456.1">
    <property type="nucleotide sequence ID" value="NZ_AAWS01000017.1"/>
</dbReference>
<feature type="domain" description="UvrD-like helicase ATP-binding" evidence="10">
    <location>
        <begin position="1"/>
        <end position="489"/>
    </location>
</feature>
<feature type="binding site" evidence="9">
    <location>
        <begin position="8"/>
        <end position="15"/>
    </location>
    <ligand>
        <name>ATP</name>
        <dbReference type="ChEBI" id="CHEBI:30616"/>
    </ligand>
</feature>
<dbReference type="PROSITE" id="PS51217">
    <property type="entry name" value="UVRD_HELICASE_CTER"/>
    <property type="match status" value="1"/>
</dbReference>
<evidence type="ECO:0000256" key="9">
    <source>
        <dbReference type="PROSITE-ProRule" id="PRU00560"/>
    </source>
</evidence>
<evidence type="ECO:0000313" key="13">
    <source>
        <dbReference type="Proteomes" id="UP000004095"/>
    </source>
</evidence>
<comment type="catalytic activity">
    <reaction evidence="8">
        <text>ATP + H2O = ADP + phosphate + H(+)</text>
        <dbReference type="Rhea" id="RHEA:13065"/>
        <dbReference type="ChEBI" id="CHEBI:15377"/>
        <dbReference type="ChEBI" id="CHEBI:15378"/>
        <dbReference type="ChEBI" id="CHEBI:30616"/>
        <dbReference type="ChEBI" id="CHEBI:43474"/>
        <dbReference type="ChEBI" id="CHEBI:456216"/>
        <dbReference type="EC" id="5.6.2.4"/>
    </reaction>
</comment>
<dbReference type="Proteomes" id="UP000004095">
    <property type="component" value="Unassembled WGS sequence"/>
</dbReference>
<organism evidence="12 13">
    <name type="scientific">Microscilla marina ATCC 23134</name>
    <dbReference type="NCBI Taxonomy" id="313606"/>
    <lineage>
        <taxon>Bacteria</taxon>
        <taxon>Pseudomonadati</taxon>
        <taxon>Bacteroidota</taxon>
        <taxon>Cytophagia</taxon>
        <taxon>Cytophagales</taxon>
        <taxon>Microscillaceae</taxon>
        <taxon>Microscilla</taxon>
    </lineage>
</organism>
<name>A1ZN69_MICM2</name>
<evidence type="ECO:0000259" key="11">
    <source>
        <dbReference type="PROSITE" id="PS51217"/>
    </source>
</evidence>
<evidence type="ECO:0000256" key="2">
    <source>
        <dbReference type="ARBA" id="ARBA00022801"/>
    </source>
</evidence>
<evidence type="ECO:0000259" key="10">
    <source>
        <dbReference type="PROSITE" id="PS51198"/>
    </source>
</evidence>
<evidence type="ECO:0000313" key="12">
    <source>
        <dbReference type="EMBL" id="EAY28250.1"/>
    </source>
</evidence>
<dbReference type="GO" id="GO:0005829">
    <property type="term" value="C:cytosol"/>
    <property type="evidence" value="ECO:0007669"/>
    <property type="project" value="TreeGrafter"/>
</dbReference>
<evidence type="ECO:0000256" key="3">
    <source>
        <dbReference type="ARBA" id="ARBA00022806"/>
    </source>
</evidence>
<keyword evidence="2 9" id="KW-0378">Hydrolase</keyword>
<gene>
    <name evidence="12" type="ORF">M23134_03511</name>
</gene>
<evidence type="ECO:0000256" key="1">
    <source>
        <dbReference type="ARBA" id="ARBA00022741"/>
    </source>
</evidence>
<dbReference type="GO" id="GO:0043138">
    <property type="term" value="F:3'-5' DNA helicase activity"/>
    <property type="evidence" value="ECO:0007669"/>
    <property type="project" value="UniProtKB-EC"/>
</dbReference>
<keyword evidence="3 9" id="KW-0347">Helicase</keyword>
<evidence type="ECO:0000256" key="5">
    <source>
        <dbReference type="ARBA" id="ARBA00023235"/>
    </source>
</evidence>
<reference evidence="12 13" key="1">
    <citation type="submission" date="2007-01" db="EMBL/GenBank/DDBJ databases">
        <authorList>
            <person name="Haygood M."/>
            <person name="Podell S."/>
            <person name="Anderson C."/>
            <person name="Hopkinson B."/>
            <person name="Roe K."/>
            <person name="Barbeau K."/>
            <person name="Gaasterland T."/>
            <person name="Ferriera S."/>
            <person name="Johnson J."/>
            <person name="Kravitz S."/>
            <person name="Beeson K."/>
            <person name="Sutton G."/>
            <person name="Rogers Y.-H."/>
            <person name="Friedman R."/>
            <person name="Frazier M."/>
            <person name="Venter J.C."/>
        </authorList>
    </citation>
    <scope>NUCLEOTIDE SEQUENCE [LARGE SCALE GENOMIC DNA]</scope>
    <source>
        <strain evidence="12 13">ATCC 23134</strain>
    </source>
</reference>
<dbReference type="GO" id="GO:0000725">
    <property type="term" value="P:recombinational repair"/>
    <property type="evidence" value="ECO:0007669"/>
    <property type="project" value="TreeGrafter"/>
</dbReference>
<dbReference type="eggNOG" id="COG1074">
    <property type="taxonomic scope" value="Bacteria"/>
</dbReference>
<dbReference type="EMBL" id="AAWS01000017">
    <property type="protein sequence ID" value="EAY28250.1"/>
    <property type="molecule type" value="Genomic_DNA"/>
</dbReference>
<keyword evidence="4 9" id="KW-0067">ATP-binding</keyword>
<dbReference type="GO" id="GO:0005524">
    <property type="term" value="F:ATP binding"/>
    <property type="evidence" value="ECO:0007669"/>
    <property type="project" value="UniProtKB-UniRule"/>
</dbReference>
<dbReference type="Gene3D" id="3.40.50.300">
    <property type="entry name" value="P-loop containing nucleotide triphosphate hydrolases"/>
    <property type="match status" value="4"/>
</dbReference>
<dbReference type="AlphaFoldDB" id="A1ZN69"/>
<dbReference type="InterPro" id="IPR014017">
    <property type="entry name" value="DNA_helicase_UvrD-like_C"/>
</dbReference>
<accession>A1ZN69</accession>
<dbReference type="SUPFAM" id="SSF52540">
    <property type="entry name" value="P-loop containing nucleoside triphosphate hydrolases"/>
    <property type="match status" value="1"/>
</dbReference>
<sequence>MLFKIYSSSAGSGKTYTLTREYLKLALQGDQPHYFKYILAITFTNDAANEMKARIVNALQGFAQPDTLDDKARKGSDQLLFGIAEELGVAPEKLRTRAQKVFVKIIYNYSDFAVSTIDRFVNKITTAFTQELDIPYNYDVDLDTDKLLETAIDRVLAKVGRETKENLSNILVDWAEKKAEEGKNWAQIAPELADFSKDLMNERSYNYLNQLKKLTVDDFQIIKEELFNYKKNLKSQIVTIAEQGLSLMQAQGVGVNDFFQKAKGVGGYFQKLAQGKDLEKPANSYVMQALNNNKWYSGKAQPGIDAIAPSLAQDIAHLRNLKSIYLLVSLITPHIYKMALIHEVESELEELKIENNSIHISDTNKKIAEIISNEPVPFIYERVGEKYNHILIDEFQDTSVLQWQNLLPLVENNLAEHNFNLIVGDAKQAIYRWRGGEMEQLVHLYKNNIGALLQPSLMQENTFNLLRDRYATLHQNHLAAQLKHNYRSTREVIEFNNSFFRDLVDMYRHEFPLLDQIYDEDFEQAIPEQNTKTGGHVEIQFVNKDTYHTDTLEYILVTISTALNQGFAKKDIAVLTRSNGSGQEIAVFLKSKGFPVISQTSLLLASDDKVHFIIAFLKLIKNPHDRLLRSEVLYLFYRVIKRITPDDMINNVIKSLITKPIAEFFEHIQGEGYDISQGMLQQLGVYELVEKLIEVFGLFEHQNRLEYLFRFLDLVIEFNLQKNTTLTDFLEYWEDKKDVVSVNTPKDQDAITITTIHKSKGLEYSVVILPFAEWEYTPKRNSTMWINLPREEFTFKHSSNYLSTSIVQVSSKLAETLVADQYHDEIEKTFIENVNLLYVAFTRAVDRLYIFTRLENFASKKPPKRVSTLMHQYLLNRQFWEEGNATYPIEMGEPKAQGEATEEDEDKYFYIDELISTDIHKRVKNTAKWKRSLVEKGTEQPAEETPEQV</sequence>
<dbReference type="PROSITE" id="PS51198">
    <property type="entry name" value="UVRD_HELICASE_ATP_BIND"/>
    <property type="match status" value="1"/>
</dbReference>
<evidence type="ECO:0000256" key="6">
    <source>
        <dbReference type="ARBA" id="ARBA00034617"/>
    </source>
</evidence>
<evidence type="ECO:0000256" key="4">
    <source>
        <dbReference type="ARBA" id="ARBA00022840"/>
    </source>
</evidence>
<dbReference type="Pfam" id="PF13361">
    <property type="entry name" value="UvrD_C"/>
    <property type="match status" value="1"/>
</dbReference>
<protein>
    <recommendedName>
        <fullName evidence="7">DNA 3'-5' helicase</fullName>
        <ecNumber evidence="7">5.6.2.4</ecNumber>
    </recommendedName>
</protein>